<sequence>MTLSNVLPLALFCLASVVRAQVPHAASTARKPHADTSWRQQAVYFSDRKPILGVPTPATRLIAHCSEDGTTFLNEIPGPDATTIPDLYRVTSSGEGLPIRRELPLDFINLSVRDFFAADHTLVTLLEGIRRNDHNDPSAVRETGYFLSLSDPDGTSPKLLTLDLKFKPVKVALFGTGDFLVLGWDEINLLPLLALVKEDGTVRRFVDFDEHQHAAPYTTFGSAKEAEAAPNHVTLGSLQRAAFVPYGQQVLLTYPGTARSVRVLSAMGEDRSIPIALPPGFVLHDVLVSGAGYPLVLRAQPREASPGASTTPARRLFEMNSYNGLLLREFVFAHPGVGDVTCASTTTLSAIFFDAIANPATPSDATELVVATAPRR</sequence>
<reference evidence="3" key="2">
    <citation type="submission" date="2019-02" db="EMBL/GenBank/DDBJ databases">
        <title>Granulicella sibirica sp. nov., a psychrotolerant acidobacterium isolated from an organic soil layer in forested tundra, West Siberia.</title>
        <authorList>
            <person name="Oshkin I.Y."/>
            <person name="Kulichevskaya I.S."/>
            <person name="Rijpstra W.I.C."/>
            <person name="Sinninghe Damste J.S."/>
            <person name="Rakitin A.L."/>
            <person name="Ravin N.V."/>
            <person name="Dedysh S.N."/>
        </authorList>
    </citation>
    <scope>NUCLEOTIDE SEQUENCE [LARGE SCALE GENOMIC DNA]</scope>
    <source>
        <strain evidence="3">AF10</strain>
    </source>
</reference>
<evidence type="ECO:0000313" key="2">
    <source>
        <dbReference type="EMBL" id="RXH58261.1"/>
    </source>
</evidence>
<dbReference type="Proteomes" id="UP000289437">
    <property type="component" value="Unassembled WGS sequence"/>
</dbReference>
<proteinExistence type="predicted"/>
<dbReference type="RefSeq" id="WP_128912286.1">
    <property type="nucleotide sequence ID" value="NZ_RDSM01000001.1"/>
</dbReference>
<reference evidence="2 3" key="1">
    <citation type="submission" date="2018-11" db="EMBL/GenBank/DDBJ databases">
        <authorList>
            <person name="Mardanov A.V."/>
            <person name="Ravin N.V."/>
            <person name="Dedysh S.N."/>
        </authorList>
    </citation>
    <scope>NUCLEOTIDE SEQUENCE [LARGE SCALE GENOMIC DNA]</scope>
    <source>
        <strain evidence="2 3">AF10</strain>
    </source>
</reference>
<name>A0A4Q0T9G3_9BACT</name>
<protein>
    <submittedName>
        <fullName evidence="2">Uncharacterized protein</fullName>
    </submittedName>
</protein>
<dbReference type="OrthoDB" id="113260at2"/>
<dbReference type="EMBL" id="RDSM01000001">
    <property type="protein sequence ID" value="RXH58261.1"/>
    <property type="molecule type" value="Genomic_DNA"/>
</dbReference>
<dbReference type="AlphaFoldDB" id="A0A4Q0T9G3"/>
<comment type="caution">
    <text evidence="2">The sequence shown here is derived from an EMBL/GenBank/DDBJ whole genome shotgun (WGS) entry which is preliminary data.</text>
</comment>
<evidence type="ECO:0000256" key="1">
    <source>
        <dbReference type="SAM" id="SignalP"/>
    </source>
</evidence>
<keyword evidence="3" id="KW-1185">Reference proteome</keyword>
<organism evidence="2 3">
    <name type="scientific">Granulicella sibirica</name>
    <dbReference type="NCBI Taxonomy" id="2479048"/>
    <lineage>
        <taxon>Bacteria</taxon>
        <taxon>Pseudomonadati</taxon>
        <taxon>Acidobacteriota</taxon>
        <taxon>Terriglobia</taxon>
        <taxon>Terriglobales</taxon>
        <taxon>Acidobacteriaceae</taxon>
        <taxon>Granulicella</taxon>
    </lineage>
</organism>
<accession>A0A4Q0T9G3</accession>
<keyword evidence="1" id="KW-0732">Signal</keyword>
<feature type="signal peptide" evidence="1">
    <location>
        <begin position="1"/>
        <end position="20"/>
    </location>
</feature>
<evidence type="ECO:0000313" key="3">
    <source>
        <dbReference type="Proteomes" id="UP000289437"/>
    </source>
</evidence>
<feature type="chain" id="PRO_5020544778" evidence="1">
    <location>
        <begin position="21"/>
        <end position="376"/>
    </location>
</feature>
<gene>
    <name evidence="2" type="ORF">GRAN_1571</name>
</gene>